<sequence>MILEPVFKYLSNTLISDNTGLEYNPNSKKALCIAWLKDHKVNENKSFGFLFSDVEIISQKVKNKMNANLLGCTDMGMLHFLYYLNLEDERKRYVFHSEENFIVINAKSVELIEGLDFM</sequence>
<keyword evidence="2" id="KW-1185">Reference proteome</keyword>
<dbReference type="Proteomes" id="UP000215214">
    <property type="component" value="Chromosome TJEJU"/>
</dbReference>
<dbReference type="RefSeq" id="WP_095072212.1">
    <property type="nucleotide sequence ID" value="NZ_LT899436.1"/>
</dbReference>
<dbReference type="EMBL" id="LT899436">
    <property type="protein sequence ID" value="SNR15997.1"/>
    <property type="molecule type" value="Genomic_DNA"/>
</dbReference>
<accession>A0A238U9W8</accession>
<dbReference type="OrthoDB" id="9836162at2"/>
<proteinExistence type="predicted"/>
<evidence type="ECO:0000313" key="2">
    <source>
        <dbReference type="Proteomes" id="UP000215214"/>
    </source>
</evidence>
<reference evidence="1 2" key="1">
    <citation type="submission" date="2017-07" db="EMBL/GenBank/DDBJ databases">
        <authorList>
            <person name="Sun Z.S."/>
            <person name="Albrecht U."/>
            <person name="Echele G."/>
            <person name="Lee C.C."/>
        </authorList>
    </citation>
    <scope>NUCLEOTIDE SEQUENCE [LARGE SCALE GENOMIC DNA]</scope>
    <source>
        <strain evidence="2">type strain: KCTC 22618</strain>
    </source>
</reference>
<protein>
    <submittedName>
        <fullName evidence="1">Uncharacterized protein</fullName>
    </submittedName>
</protein>
<name>A0A238U9W8_9FLAO</name>
<gene>
    <name evidence="1" type="ORF">TJEJU_2312</name>
</gene>
<evidence type="ECO:0000313" key="1">
    <source>
        <dbReference type="EMBL" id="SNR15997.1"/>
    </source>
</evidence>
<dbReference type="KEGG" id="tje:TJEJU_2312"/>
<organism evidence="1 2">
    <name type="scientific">Tenacibaculum jejuense</name>
    <dbReference type="NCBI Taxonomy" id="584609"/>
    <lineage>
        <taxon>Bacteria</taxon>
        <taxon>Pseudomonadati</taxon>
        <taxon>Bacteroidota</taxon>
        <taxon>Flavobacteriia</taxon>
        <taxon>Flavobacteriales</taxon>
        <taxon>Flavobacteriaceae</taxon>
        <taxon>Tenacibaculum</taxon>
    </lineage>
</organism>
<dbReference type="AlphaFoldDB" id="A0A238U9W8"/>